<dbReference type="InterPro" id="IPR023214">
    <property type="entry name" value="HAD_sf"/>
</dbReference>
<reference evidence="1" key="2">
    <citation type="submission" date="2021-04" db="EMBL/GenBank/DDBJ databases">
        <authorList>
            <person name="Gilroy R."/>
        </authorList>
    </citation>
    <scope>NUCLEOTIDE SEQUENCE</scope>
    <source>
        <strain evidence="1">ChiGjej1B1-98</strain>
    </source>
</reference>
<dbReference type="PANTHER" id="PTHR19288">
    <property type="entry name" value="4-NITROPHENYLPHOSPHATASE-RELATED"/>
    <property type="match status" value="1"/>
</dbReference>
<accession>A0A9D2CBF7</accession>
<dbReference type="NCBIfam" id="TIGR01460">
    <property type="entry name" value="HAD-SF-IIA"/>
    <property type="match status" value="1"/>
</dbReference>
<protein>
    <submittedName>
        <fullName evidence="1">HAD-IIA family hydrolase</fullName>
    </submittedName>
</protein>
<dbReference type="EMBL" id="DXDC01000436">
    <property type="protein sequence ID" value="HIY67445.1"/>
    <property type="molecule type" value="Genomic_DNA"/>
</dbReference>
<dbReference type="Gene3D" id="3.40.50.1000">
    <property type="entry name" value="HAD superfamily/HAD-like"/>
    <property type="match status" value="2"/>
</dbReference>
<dbReference type="NCBIfam" id="TIGR01549">
    <property type="entry name" value="HAD-SF-IA-v1"/>
    <property type="match status" value="1"/>
</dbReference>
<keyword evidence="1" id="KW-0378">Hydrolase</keyword>
<sequence length="335" mass="36442">MSRPTDGVDLLILDLDGVVYKGRHAIPHAVEAITRVGIPAAYLTNNAARTDAQVAEHLTSFGLRVTAEDVVTSPQAAMNLLAHHVPDGGRVLVVGGEGLTSEVEKRGWQVVRKASEEPHAVVQGFAPHVGWQDLAQASFALQVPLDRGGIPWVATNMDWTIPVEGGIAPGNGTLVSAVHTAVSRLPEVAGKPERPIFQLARERFGAKNPLMIGDRLDTDIEGANKARMRTLHVMTGVDGAKQLLSAPKMRRPDFIIEDLRDLDTDYEVPRETYEKSTGDTYFEVGRAAVRRSGNRVEIVRAGDRHLDTVRAACVAIWTSEFNIHGMHLSKDILAL</sequence>
<evidence type="ECO:0000313" key="1">
    <source>
        <dbReference type="EMBL" id="HIY67445.1"/>
    </source>
</evidence>
<comment type="caution">
    <text evidence="1">The sequence shown here is derived from an EMBL/GenBank/DDBJ whole genome shotgun (WGS) entry which is preliminary data.</text>
</comment>
<dbReference type="InterPro" id="IPR036412">
    <property type="entry name" value="HAD-like_sf"/>
</dbReference>
<dbReference type="AlphaFoldDB" id="A0A9D2CBF7"/>
<dbReference type="GO" id="GO:0005737">
    <property type="term" value="C:cytoplasm"/>
    <property type="evidence" value="ECO:0007669"/>
    <property type="project" value="TreeGrafter"/>
</dbReference>
<evidence type="ECO:0000313" key="2">
    <source>
        <dbReference type="Proteomes" id="UP000824005"/>
    </source>
</evidence>
<dbReference type="InterPro" id="IPR006439">
    <property type="entry name" value="HAD-SF_hydro_IA"/>
</dbReference>
<reference evidence="1" key="1">
    <citation type="journal article" date="2021" name="PeerJ">
        <title>Extensive microbial diversity within the chicken gut microbiome revealed by metagenomics and culture.</title>
        <authorList>
            <person name="Gilroy R."/>
            <person name="Ravi A."/>
            <person name="Getino M."/>
            <person name="Pursley I."/>
            <person name="Horton D.L."/>
            <person name="Alikhan N.F."/>
            <person name="Baker D."/>
            <person name="Gharbi K."/>
            <person name="Hall N."/>
            <person name="Watson M."/>
            <person name="Adriaenssens E.M."/>
            <person name="Foster-Nyarko E."/>
            <person name="Jarju S."/>
            <person name="Secka A."/>
            <person name="Antonio M."/>
            <person name="Oren A."/>
            <person name="Chaudhuri R.R."/>
            <person name="La Ragione R."/>
            <person name="Hildebrand F."/>
            <person name="Pallen M.J."/>
        </authorList>
    </citation>
    <scope>NUCLEOTIDE SEQUENCE</scope>
    <source>
        <strain evidence="1">ChiGjej1B1-98</strain>
    </source>
</reference>
<organism evidence="1 2">
    <name type="scientific">Candidatus Agrococcus pullicola</name>
    <dbReference type="NCBI Taxonomy" id="2838429"/>
    <lineage>
        <taxon>Bacteria</taxon>
        <taxon>Bacillati</taxon>
        <taxon>Actinomycetota</taxon>
        <taxon>Actinomycetes</taxon>
        <taxon>Micrococcales</taxon>
        <taxon>Microbacteriaceae</taxon>
        <taxon>Agrococcus</taxon>
    </lineage>
</organism>
<dbReference type="InterPro" id="IPR006357">
    <property type="entry name" value="HAD-SF_hydro_IIA"/>
</dbReference>
<dbReference type="Pfam" id="PF13242">
    <property type="entry name" value="Hydrolase_like"/>
    <property type="match status" value="1"/>
</dbReference>
<name>A0A9D2CBF7_9MICO</name>
<dbReference type="GO" id="GO:0016791">
    <property type="term" value="F:phosphatase activity"/>
    <property type="evidence" value="ECO:0007669"/>
    <property type="project" value="TreeGrafter"/>
</dbReference>
<dbReference type="PANTHER" id="PTHR19288:SF95">
    <property type="entry name" value="D-GLYCEROL 3-PHOSPHATE PHOSPHATASE"/>
    <property type="match status" value="1"/>
</dbReference>
<gene>
    <name evidence="1" type="ORF">H9830_14370</name>
</gene>
<dbReference type="Pfam" id="PF13344">
    <property type="entry name" value="Hydrolase_6"/>
    <property type="match status" value="1"/>
</dbReference>
<dbReference type="Proteomes" id="UP000824005">
    <property type="component" value="Unassembled WGS sequence"/>
</dbReference>
<proteinExistence type="predicted"/>
<dbReference type="SUPFAM" id="SSF56784">
    <property type="entry name" value="HAD-like"/>
    <property type="match status" value="1"/>
</dbReference>